<evidence type="ECO:0000256" key="1">
    <source>
        <dbReference type="ARBA" id="ARBA00009431"/>
    </source>
</evidence>
<name>A0AAE9WGB4_9SCHI</name>
<evidence type="ECO:0000256" key="4">
    <source>
        <dbReference type="ARBA" id="ARBA00022729"/>
    </source>
</evidence>
<evidence type="ECO:0000313" key="10">
    <source>
        <dbReference type="Proteomes" id="UP001212411"/>
    </source>
</evidence>
<proteinExistence type="inferred from homology"/>
<evidence type="ECO:0000256" key="8">
    <source>
        <dbReference type="SAM" id="MobiDB-lite"/>
    </source>
</evidence>
<feature type="compositionally biased region" description="Basic and acidic residues" evidence="8">
    <location>
        <begin position="112"/>
        <end position="122"/>
    </location>
</feature>
<dbReference type="Proteomes" id="UP001212411">
    <property type="component" value="Chromosome 3"/>
</dbReference>
<keyword evidence="4 7" id="KW-0732">Signal</keyword>
<dbReference type="PANTHER" id="PTHR11802">
    <property type="entry name" value="SERINE PROTEASE FAMILY S10 SERINE CARBOXYPEPTIDASE"/>
    <property type="match status" value="1"/>
</dbReference>
<dbReference type="GO" id="GO:0006508">
    <property type="term" value="P:proteolysis"/>
    <property type="evidence" value="ECO:0007669"/>
    <property type="project" value="UniProtKB-KW"/>
</dbReference>
<dbReference type="GO" id="GO:0000324">
    <property type="term" value="C:fungal-type vacuole"/>
    <property type="evidence" value="ECO:0007669"/>
    <property type="project" value="TreeGrafter"/>
</dbReference>
<accession>A0AAE9WGB4</accession>
<evidence type="ECO:0000313" key="9">
    <source>
        <dbReference type="EMBL" id="WBW75370.1"/>
    </source>
</evidence>
<dbReference type="InterPro" id="IPR018202">
    <property type="entry name" value="Ser_caboxypep_ser_AS"/>
</dbReference>
<dbReference type="RefSeq" id="XP_056039613.1">
    <property type="nucleotide sequence ID" value="XM_056183446.1"/>
</dbReference>
<evidence type="ECO:0000256" key="5">
    <source>
        <dbReference type="ARBA" id="ARBA00022801"/>
    </source>
</evidence>
<dbReference type="KEGG" id="som:SOMG_04667"/>
<feature type="compositionally biased region" description="Basic and acidic residues" evidence="8">
    <location>
        <begin position="207"/>
        <end position="218"/>
    </location>
</feature>
<dbReference type="InterPro" id="IPR001563">
    <property type="entry name" value="Peptidase_S10"/>
</dbReference>
<keyword evidence="2 7" id="KW-0121">Carboxypeptidase</keyword>
<dbReference type="Pfam" id="PF00450">
    <property type="entry name" value="Peptidase_S10"/>
    <property type="match status" value="1"/>
</dbReference>
<comment type="similarity">
    <text evidence="1 7">Belongs to the peptidase S10 family.</text>
</comment>
<dbReference type="PANTHER" id="PTHR11802:SF113">
    <property type="entry name" value="SERINE CARBOXYPEPTIDASE CTSA-4.1"/>
    <property type="match status" value="1"/>
</dbReference>
<keyword evidence="6" id="KW-0325">Glycoprotein</keyword>
<dbReference type="Gene3D" id="1.10.287.410">
    <property type="match status" value="1"/>
</dbReference>
<feature type="chain" id="PRO_5041774095" description="Carboxypeptidase" evidence="7">
    <location>
        <begin position="19"/>
        <end position="788"/>
    </location>
</feature>
<dbReference type="InterPro" id="IPR029058">
    <property type="entry name" value="AB_hydrolase_fold"/>
</dbReference>
<feature type="signal peptide" evidence="7">
    <location>
        <begin position="1"/>
        <end position="18"/>
    </location>
</feature>
<gene>
    <name evidence="9" type="primary">cpy1</name>
    <name evidence="9" type="ORF">SOMG_04667</name>
</gene>
<organism evidence="9 10">
    <name type="scientific">Schizosaccharomyces osmophilus</name>
    <dbReference type="NCBI Taxonomy" id="2545709"/>
    <lineage>
        <taxon>Eukaryota</taxon>
        <taxon>Fungi</taxon>
        <taxon>Dikarya</taxon>
        <taxon>Ascomycota</taxon>
        <taxon>Taphrinomycotina</taxon>
        <taxon>Schizosaccharomycetes</taxon>
        <taxon>Schizosaccharomycetales</taxon>
        <taxon>Schizosaccharomycetaceae</taxon>
        <taxon>Schizosaccharomyces</taxon>
    </lineage>
</organism>
<feature type="compositionally biased region" description="Basic and acidic residues" evidence="8">
    <location>
        <begin position="131"/>
        <end position="146"/>
    </location>
</feature>
<evidence type="ECO:0000256" key="2">
    <source>
        <dbReference type="ARBA" id="ARBA00022645"/>
    </source>
</evidence>
<reference evidence="9 10" key="1">
    <citation type="journal article" date="2023" name="G3 (Bethesda)">
        <title>A high-quality reference genome for the fission yeast Schizosaccharomyces osmophilus.</title>
        <authorList>
            <person name="Jia G.S."/>
            <person name="Zhang W.C."/>
            <person name="Liang Y."/>
            <person name="Liu X.H."/>
            <person name="Rhind N."/>
            <person name="Pidoux A."/>
            <person name="Brysch-Herzberg M."/>
            <person name="Du L.L."/>
        </authorList>
    </citation>
    <scope>NUCLEOTIDE SEQUENCE [LARGE SCALE GENOMIC DNA]</scope>
    <source>
        <strain evidence="9 10">CBS 15793</strain>
    </source>
</reference>
<feature type="region of interest" description="Disordered" evidence="8">
    <location>
        <begin position="107"/>
        <end position="220"/>
    </location>
</feature>
<dbReference type="GO" id="GO:0004185">
    <property type="term" value="F:serine-type carboxypeptidase activity"/>
    <property type="evidence" value="ECO:0007669"/>
    <property type="project" value="UniProtKB-UniRule"/>
</dbReference>
<dbReference type="PRINTS" id="PR00724">
    <property type="entry name" value="CRBOXYPTASEC"/>
</dbReference>
<keyword evidence="3 7" id="KW-0645">Protease</keyword>
<dbReference type="EMBL" id="CP115613">
    <property type="protein sequence ID" value="WBW75370.1"/>
    <property type="molecule type" value="Genomic_DNA"/>
</dbReference>
<dbReference type="AlphaFoldDB" id="A0AAE9WGB4"/>
<protein>
    <recommendedName>
        <fullName evidence="7">Carboxypeptidase</fullName>
        <ecNumber evidence="7">3.4.16.-</ecNumber>
    </recommendedName>
</protein>
<keyword evidence="10" id="KW-1185">Reference proteome</keyword>
<sequence>MQLQQSFLYFLLTWAASAQFMGKIDNEQAGGDFAVVDDKIGETHAPEVVRPENGVYLNPVHVPSTEENNRPSVKDKMGNMLRPAWDFIQNVGERVDEMFENVEDEIDQTFDSPKHKDMEDKKKHCPCKGRKANDLDSNEKPMKGEDDGAFFSKYPEEKPKDRDHKRKHKKPLHKKKMGHHKESDVDEEFPAPPPKKTKNDKMKHHKSKEEKKDPKMEDSEFDGTQRDILILEAFVELMQVGNADNIAEEFASFLEALDIEYFGNMPVHIARDASDEQKKSSFKEEGIWDLNSLTPEQFAYLEMLKAADIDPETAFQHSPSMLDYPKGSKDKEGVYFAKQENGEHVNMKAFPNHTLRIKNSTPESLGIDSVKQETGYLDVDDDRHLFFWFFESRNDPVNDPVVLWLNGGPGCSSMTGLFMELGPSHINMETLKPEYNPHSWNSNASVIFLDQPIGAGFSNGDGSVLDTITAGKDVYAFLTLFFAKFPQYAHLPFHITGESYAGHYIPQFAKEIIEHNQGANDFVATGYEYQKSYINLKGVAIGNGLTDPLVQYYYYGKMACENPYGPILPQEQCDRMTDAYGTCSKLISVCYQTGFTPICIGASLYCNNAMMGPFQQTGLNVYDIREECRDPENMCYSETGAIEKYLNQEEVIEALGVEQGFKGCSTEVNIGFLFKGDWMRKTFRDDVTAILETGLPVLIYAGDADFICNYMGNEAWADALEWSGHREFYEANLAPWSPAGSEAGRGKTYKNFSYLRIYEAGHMVPFNQPEASLEMLNQWLDGQLQFSA</sequence>
<dbReference type="EC" id="3.4.16.-" evidence="7"/>
<dbReference type="SUPFAM" id="SSF53474">
    <property type="entry name" value="alpha/beta-Hydrolases"/>
    <property type="match status" value="1"/>
</dbReference>
<feature type="compositionally biased region" description="Basic residues" evidence="8">
    <location>
        <begin position="163"/>
        <end position="179"/>
    </location>
</feature>
<dbReference type="Gene3D" id="3.40.50.1820">
    <property type="entry name" value="alpha/beta hydrolase"/>
    <property type="match status" value="1"/>
</dbReference>
<feature type="compositionally biased region" description="Basic residues" evidence="8">
    <location>
        <begin position="195"/>
        <end position="206"/>
    </location>
</feature>
<dbReference type="GeneID" id="80878135"/>
<evidence type="ECO:0000256" key="3">
    <source>
        <dbReference type="ARBA" id="ARBA00022670"/>
    </source>
</evidence>
<dbReference type="PROSITE" id="PS00131">
    <property type="entry name" value="CARBOXYPEPT_SER_SER"/>
    <property type="match status" value="1"/>
</dbReference>
<evidence type="ECO:0000256" key="6">
    <source>
        <dbReference type="ARBA" id="ARBA00023180"/>
    </source>
</evidence>
<evidence type="ECO:0000256" key="7">
    <source>
        <dbReference type="RuleBase" id="RU361156"/>
    </source>
</evidence>
<keyword evidence="5 7" id="KW-0378">Hydrolase</keyword>